<evidence type="ECO:0000313" key="6">
    <source>
        <dbReference type="EMBL" id="NEE23475.1"/>
    </source>
</evidence>
<dbReference type="InterPro" id="IPR052032">
    <property type="entry name" value="ATP-dep_AA_Ligase"/>
</dbReference>
<protein>
    <submittedName>
        <fullName evidence="6">Biotin carboxylase</fullName>
    </submittedName>
</protein>
<dbReference type="GO" id="GO:0016874">
    <property type="term" value="F:ligase activity"/>
    <property type="evidence" value="ECO:0007669"/>
    <property type="project" value="UniProtKB-KW"/>
</dbReference>
<comment type="caution">
    <text evidence="6">The sequence shown here is derived from an EMBL/GenBank/DDBJ whole genome shotgun (WGS) entry which is preliminary data.</text>
</comment>
<reference evidence="6" key="1">
    <citation type="submission" date="2020-01" db="EMBL/GenBank/DDBJ databases">
        <title>Insect and environment-associated Actinomycetes.</title>
        <authorList>
            <person name="Currrie C."/>
            <person name="Chevrette M."/>
            <person name="Carlson C."/>
            <person name="Stubbendieck R."/>
            <person name="Wendt-Pienkowski E."/>
        </authorList>
    </citation>
    <scope>NUCLEOTIDE SEQUENCE</scope>
    <source>
        <strain evidence="6">SID7499</strain>
    </source>
</reference>
<dbReference type="GO" id="GO:0046872">
    <property type="term" value="F:metal ion binding"/>
    <property type="evidence" value="ECO:0007669"/>
    <property type="project" value="InterPro"/>
</dbReference>
<keyword evidence="1" id="KW-0436">Ligase</keyword>
<feature type="domain" description="ATP-grasp" evidence="5">
    <location>
        <begin position="120"/>
        <end position="310"/>
    </location>
</feature>
<sequence length="415" mass="44921">MTDLTTPLYVVLNRSGDEFGEYHRFLEGHPCRTVYLTTPGGLPALDRDGATEVHVRDSLAHDDLLPLVREIAERHGTPEAVFGQSEYDILTAARLSAALGVPGGYGLDLVERFKDKPAMKSAVGAAGLRVPRFLRLDDAPPAETVVDALGGLPLVLKPRAEAGSQGVTVVRSTDELRDALRDVDPAAYECEEYVEGDIFHVDGVRRSGRLHFVTASQYVHTCLDYAHGRPLGSVLLDPGPERDELTTFADRCLRALGLRDGAFHLEAIRRPGGELVFLEVGLRPGGAQVPFLHVDLYGIDLFAEAFRAALGLPPLWQPSEPVGPRAGGWLIFPAPRELPGRVVTRTSPKSAVPEVYHEELPAIGQIMTGPGSYDEGCGIFRFRGRSAAGVRAAVHTAMEVYGLRTERAEGADPRG</sequence>
<evidence type="ECO:0000259" key="5">
    <source>
        <dbReference type="PROSITE" id="PS50975"/>
    </source>
</evidence>
<evidence type="ECO:0000256" key="4">
    <source>
        <dbReference type="PROSITE-ProRule" id="PRU00409"/>
    </source>
</evidence>
<dbReference type="GO" id="GO:0005524">
    <property type="term" value="F:ATP binding"/>
    <property type="evidence" value="ECO:0007669"/>
    <property type="project" value="UniProtKB-UniRule"/>
</dbReference>
<evidence type="ECO:0000256" key="2">
    <source>
        <dbReference type="ARBA" id="ARBA00022741"/>
    </source>
</evidence>
<dbReference type="SUPFAM" id="SSF56059">
    <property type="entry name" value="Glutathione synthetase ATP-binding domain-like"/>
    <property type="match status" value="1"/>
</dbReference>
<dbReference type="Gene3D" id="3.40.50.20">
    <property type="match status" value="1"/>
</dbReference>
<proteinExistence type="predicted"/>
<dbReference type="PANTHER" id="PTHR43585:SF2">
    <property type="entry name" value="ATP-GRASP ENZYME FSQD"/>
    <property type="match status" value="1"/>
</dbReference>
<dbReference type="EMBL" id="JAAGMN010010374">
    <property type="protein sequence ID" value="NEE23475.1"/>
    <property type="molecule type" value="Genomic_DNA"/>
</dbReference>
<accession>A0A6G3Y066</accession>
<dbReference type="InterPro" id="IPR011761">
    <property type="entry name" value="ATP-grasp"/>
</dbReference>
<dbReference type="PROSITE" id="PS50975">
    <property type="entry name" value="ATP_GRASP"/>
    <property type="match status" value="1"/>
</dbReference>
<dbReference type="InterPro" id="IPR013815">
    <property type="entry name" value="ATP_grasp_subdomain_1"/>
</dbReference>
<dbReference type="Gene3D" id="3.30.1490.20">
    <property type="entry name" value="ATP-grasp fold, A domain"/>
    <property type="match status" value="1"/>
</dbReference>
<evidence type="ECO:0000256" key="1">
    <source>
        <dbReference type="ARBA" id="ARBA00022598"/>
    </source>
</evidence>
<keyword evidence="3 4" id="KW-0067">ATP-binding</keyword>
<dbReference type="PANTHER" id="PTHR43585">
    <property type="entry name" value="FUMIPYRROLE BIOSYNTHESIS PROTEIN C"/>
    <property type="match status" value="1"/>
</dbReference>
<dbReference type="AlphaFoldDB" id="A0A6G3Y066"/>
<name>A0A6G3Y066_9ACTN</name>
<evidence type="ECO:0000256" key="3">
    <source>
        <dbReference type="ARBA" id="ARBA00022840"/>
    </source>
</evidence>
<dbReference type="Gene3D" id="3.30.470.20">
    <property type="entry name" value="ATP-grasp fold, B domain"/>
    <property type="match status" value="1"/>
</dbReference>
<keyword evidence="2 4" id="KW-0547">Nucleotide-binding</keyword>
<organism evidence="6">
    <name type="scientific">Streptomyces sp. SID7499</name>
    <dbReference type="NCBI Taxonomy" id="2706086"/>
    <lineage>
        <taxon>Bacteria</taxon>
        <taxon>Bacillati</taxon>
        <taxon>Actinomycetota</taxon>
        <taxon>Actinomycetes</taxon>
        <taxon>Kitasatosporales</taxon>
        <taxon>Streptomycetaceae</taxon>
        <taxon>Streptomyces</taxon>
    </lineage>
</organism>
<gene>
    <name evidence="6" type="ORF">G3M58_95620</name>
</gene>